<name>A0A6H5GXC7_9HEMI</name>
<keyword evidence="4" id="KW-1185">Reference proteome</keyword>
<organism evidence="3 4">
    <name type="scientific">Nesidiocoris tenuis</name>
    <dbReference type="NCBI Taxonomy" id="355587"/>
    <lineage>
        <taxon>Eukaryota</taxon>
        <taxon>Metazoa</taxon>
        <taxon>Ecdysozoa</taxon>
        <taxon>Arthropoda</taxon>
        <taxon>Hexapoda</taxon>
        <taxon>Insecta</taxon>
        <taxon>Pterygota</taxon>
        <taxon>Neoptera</taxon>
        <taxon>Paraneoptera</taxon>
        <taxon>Hemiptera</taxon>
        <taxon>Heteroptera</taxon>
        <taxon>Panheteroptera</taxon>
        <taxon>Cimicomorpha</taxon>
        <taxon>Miridae</taxon>
        <taxon>Dicyphina</taxon>
        <taxon>Nesidiocoris</taxon>
    </lineage>
</organism>
<dbReference type="InterPro" id="IPR058912">
    <property type="entry name" value="HTH_animal"/>
</dbReference>
<feature type="non-terminal residue" evidence="3">
    <location>
        <position position="522"/>
    </location>
</feature>
<feature type="domain" description="Reverse transcriptase" evidence="2">
    <location>
        <begin position="157"/>
        <end position="433"/>
    </location>
</feature>
<dbReference type="AlphaFoldDB" id="A0A6H5GXC7"/>
<dbReference type="InterPro" id="IPR000477">
    <property type="entry name" value="RT_dom"/>
</dbReference>
<protein>
    <recommendedName>
        <fullName evidence="2">Reverse transcriptase domain-containing protein</fullName>
    </recommendedName>
</protein>
<dbReference type="PANTHER" id="PTHR21301">
    <property type="entry name" value="REVERSE TRANSCRIPTASE"/>
    <property type="match status" value="1"/>
</dbReference>
<evidence type="ECO:0000259" key="2">
    <source>
        <dbReference type="PROSITE" id="PS50878"/>
    </source>
</evidence>
<gene>
    <name evidence="3" type="ORF">NTEN_LOCUS13112</name>
</gene>
<dbReference type="Pfam" id="PF26215">
    <property type="entry name" value="HTH_animal"/>
    <property type="match status" value="1"/>
</dbReference>
<proteinExistence type="predicted"/>
<feature type="region of interest" description="Disordered" evidence="1">
    <location>
        <begin position="471"/>
        <end position="490"/>
    </location>
</feature>
<evidence type="ECO:0000313" key="3">
    <source>
        <dbReference type="EMBL" id="CAB0007865.1"/>
    </source>
</evidence>
<sequence length="522" mass="58688">MVDVVMPVEVEDVLGLSPSVNLPYKASNLPLLDVITDVEMILGDVVNQEKKRAIRANAATIIRNGISQYKNQPESALQASIKLARSFLLDHPEFILTRSDKSKTSVLMSKEEYNVKMSSLLGDTSVYKVQKANPTSGLQKRCNDMVDQLVALGCIDKWKKDSYKTQNAVAPKIYGLPKCHKDGVPLRPIVSCLGSPGIRLSQLVKDLLRHMKSLGDYDVVNSYTFQQEIVGLELSEQEIMVSFDVVSLFTNVPLEVVIYLIQRHWTYIEEHTDIPLEVFLDLIELTCMQGYFQFGDEFVRQLSGVAMGGVLSSDVAGIVMVDLLNWVVLQLPFRPRMVRRYVDDLFLILPADQVDKTLSVFNMYHDKLRFTCEREAANVLPFLDLLLVRGPSGRVSTDWYRKPSASDRCLDFRSAHAFSMKLACAKELMGRALRLSSPEYREANKTQVGDMLRVNGYPRALVQRLMAEWSSTSSSTGSRQSNDTSSHTVEATDVRPRIFMGLTYIQGISPKLKVALQKDLSN</sequence>
<dbReference type="Proteomes" id="UP000479000">
    <property type="component" value="Unassembled WGS sequence"/>
</dbReference>
<dbReference type="PANTHER" id="PTHR21301:SF10">
    <property type="entry name" value="REVERSE TRANSCRIPTASE DOMAIN-CONTAINING PROTEIN"/>
    <property type="match status" value="1"/>
</dbReference>
<feature type="compositionally biased region" description="Low complexity" evidence="1">
    <location>
        <begin position="471"/>
        <end position="486"/>
    </location>
</feature>
<dbReference type="PROSITE" id="PS50878">
    <property type="entry name" value="RT_POL"/>
    <property type="match status" value="1"/>
</dbReference>
<dbReference type="EMBL" id="CADCXU010019679">
    <property type="protein sequence ID" value="CAB0007865.1"/>
    <property type="molecule type" value="Genomic_DNA"/>
</dbReference>
<accession>A0A6H5GXC7</accession>
<evidence type="ECO:0000313" key="4">
    <source>
        <dbReference type="Proteomes" id="UP000479000"/>
    </source>
</evidence>
<reference evidence="3 4" key="1">
    <citation type="submission" date="2020-02" db="EMBL/GenBank/DDBJ databases">
        <authorList>
            <person name="Ferguson B K."/>
        </authorList>
    </citation>
    <scope>NUCLEOTIDE SEQUENCE [LARGE SCALE GENOMIC DNA]</scope>
</reference>
<evidence type="ECO:0000256" key="1">
    <source>
        <dbReference type="SAM" id="MobiDB-lite"/>
    </source>
</evidence>
<dbReference type="OrthoDB" id="6627528at2759"/>